<name>A0ABW5LSY0_9FLAO</name>
<gene>
    <name evidence="2" type="ORF">ACFSRZ_10915</name>
</gene>
<comment type="caution">
    <text evidence="2">The sequence shown here is derived from an EMBL/GenBank/DDBJ whole genome shotgun (WGS) entry which is preliminary data.</text>
</comment>
<dbReference type="PANTHER" id="PTHR31956">
    <property type="entry name" value="NON-SPECIFIC PHOSPHOLIPASE C4-RELATED"/>
    <property type="match status" value="1"/>
</dbReference>
<dbReference type="InterPro" id="IPR007312">
    <property type="entry name" value="Phosphoesterase"/>
</dbReference>
<evidence type="ECO:0000313" key="2">
    <source>
        <dbReference type="EMBL" id="MFD2567885.1"/>
    </source>
</evidence>
<reference evidence="3" key="1">
    <citation type="journal article" date="2019" name="Int. J. Syst. Evol. Microbiol.">
        <title>The Global Catalogue of Microorganisms (GCM) 10K type strain sequencing project: providing services to taxonomists for standard genome sequencing and annotation.</title>
        <authorList>
            <consortium name="The Broad Institute Genomics Platform"/>
            <consortium name="The Broad Institute Genome Sequencing Center for Infectious Disease"/>
            <person name="Wu L."/>
            <person name="Ma J."/>
        </authorList>
    </citation>
    <scope>NUCLEOTIDE SEQUENCE [LARGE SCALE GENOMIC DNA]</scope>
    <source>
        <strain evidence="3">KCTC 52127</strain>
    </source>
</reference>
<organism evidence="2 3">
    <name type="scientific">Pseudotenacibaculum haliotis</name>
    <dbReference type="NCBI Taxonomy" id="1862138"/>
    <lineage>
        <taxon>Bacteria</taxon>
        <taxon>Pseudomonadati</taxon>
        <taxon>Bacteroidota</taxon>
        <taxon>Flavobacteriia</taxon>
        <taxon>Flavobacteriales</taxon>
        <taxon>Flavobacteriaceae</taxon>
        <taxon>Pseudotenacibaculum</taxon>
    </lineage>
</organism>
<keyword evidence="3" id="KW-1185">Reference proteome</keyword>
<dbReference type="PANTHER" id="PTHR31956:SF1">
    <property type="entry name" value="NON-SPECIFIC PHOSPHOLIPASE C1"/>
    <property type="match status" value="1"/>
</dbReference>
<dbReference type="EMBL" id="JBHULH010000004">
    <property type="protein sequence ID" value="MFD2567885.1"/>
    <property type="molecule type" value="Genomic_DNA"/>
</dbReference>
<dbReference type="Pfam" id="PF04185">
    <property type="entry name" value="Phosphoesterase"/>
    <property type="match status" value="1"/>
</dbReference>
<sequence>MKNKLNEIEHIVVVMMENRSFDHMLGYLYSDKGNKSPLGHDFDGLTGKEFNLDKQGNKHPVFPITNKTSNPYFMPLADPGEGYSNTNSQLFSTIKEPNPITPAKMDGFVTNFDYTLGWQKKPNSGWKIIGNPTGKDIMGCYSPEMLPVLSTLAKEYAVSDAWFGSAPTETLPNRAFLHMSTSQGILSDKSQSVYTAKSIFHSLQAAGKTWACYGYDSDPLVRNLVADITHAQNSHFGDFAAFQQAAKEGTLANHVFLEPKWGPKGNSQHPNYDVSKGEQYMKQVYDAVRNSPCWDKTLLIITYDEHGGCYDHVSPPENAVNPEPGKIGQNNFNFQRFGPRVPTVLISPLIEAGTVIRAEGATPYDHTSINKTIQKRFGLDPLTERDKAAPCISDVLTLDKPRTDNPLEKITPPTSGDDTTLEDTPSHLQMVMAHNASQLPIQDEHENGEHHVCPDFKTGSDVMKYINDRHKHYFHDYYHHDYDYE</sequence>
<proteinExistence type="predicted"/>
<dbReference type="Gene3D" id="3.40.720.10">
    <property type="entry name" value="Alkaline Phosphatase, subunit A"/>
    <property type="match status" value="2"/>
</dbReference>
<dbReference type="SUPFAM" id="SSF53649">
    <property type="entry name" value="Alkaline phosphatase-like"/>
    <property type="match status" value="1"/>
</dbReference>
<evidence type="ECO:0000313" key="3">
    <source>
        <dbReference type="Proteomes" id="UP001597508"/>
    </source>
</evidence>
<dbReference type="RefSeq" id="WP_379666590.1">
    <property type="nucleotide sequence ID" value="NZ_JBHULH010000004.1"/>
</dbReference>
<protein>
    <submittedName>
        <fullName evidence="2">Alkaline phosphatase family protein</fullName>
    </submittedName>
</protein>
<dbReference type="Proteomes" id="UP001597508">
    <property type="component" value="Unassembled WGS sequence"/>
</dbReference>
<evidence type="ECO:0000256" key="1">
    <source>
        <dbReference type="ARBA" id="ARBA00022801"/>
    </source>
</evidence>
<keyword evidence="1" id="KW-0378">Hydrolase</keyword>
<dbReference type="InterPro" id="IPR017850">
    <property type="entry name" value="Alkaline_phosphatase_core_sf"/>
</dbReference>
<accession>A0ABW5LSY0</accession>